<protein>
    <recommendedName>
        <fullName evidence="9">Ig-like domain-containing protein</fullName>
    </recommendedName>
</protein>
<evidence type="ECO:0000256" key="4">
    <source>
        <dbReference type="ARBA" id="ARBA00023130"/>
    </source>
</evidence>
<dbReference type="PROSITE" id="PS50835">
    <property type="entry name" value="IG_LIKE"/>
    <property type="match status" value="1"/>
</dbReference>
<dbReference type="GO" id="GO:0002250">
    <property type="term" value="P:adaptive immune response"/>
    <property type="evidence" value="ECO:0007669"/>
    <property type="project" value="UniProtKB-KW"/>
</dbReference>
<dbReference type="AlphaFoldDB" id="A0A401STK2"/>
<reference evidence="10 11" key="1">
    <citation type="journal article" date="2018" name="Nat. Ecol. Evol.">
        <title>Shark genomes provide insights into elasmobranch evolution and the origin of vertebrates.</title>
        <authorList>
            <person name="Hara Y"/>
            <person name="Yamaguchi K"/>
            <person name="Onimaru K"/>
            <person name="Kadota M"/>
            <person name="Koyanagi M"/>
            <person name="Keeley SD"/>
            <person name="Tatsumi K"/>
            <person name="Tanaka K"/>
            <person name="Motone F"/>
            <person name="Kageyama Y"/>
            <person name="Nozu R"/>
            <person name="Adachi N"/>
            <person name="Nishimura O"/>
            <person name="Nakagawa R"/>
            <person name="Tanegashima C"/>
            <person name="Kiyatake I"/>
            <person name="Matsumoto R"/>
            <person name="Murakumo K"/>
            <person name="Nishida K"/>
            <person name="Terakita A"/>
            <person name="Kuratani S"/>
            <person name="Sato K"/>
            <person name="Hyodo S Kuraku.S."/>
        </authorList>
    </citation>
    <scope>NUCLEOTIDE SEQUENCE [LARGE SCALE GENOMIC DNA]</scope>
</reference>
<evidence type="ECO:0000256" key="1">
    <source>
        <dbReference type="ARBA" id="ARBA00004613"/>
    </source>
</evidence>
<keyword evidence="6" id="KW-0325">Glycoprotein</keyword>
<feature type="transmembrane region" description="Helical" evidence="8">
    <location>
        <begin position="152"/>
        <end position="173"/>
    </location>
</feature>
<evidence type="ECO:0000256" key="6">
    <source>
        <dbReference type="ARBA" id="ARBA00023180"/>
    </source>
</evidence>
<dbReference type="InterPro" id="IPR013783">
    <property type="entry name" value="Ig-like_fold"/>
</dbReference>
<keyword evidence="3" id="KW-0391">Immunity</keyword>
<dbReference type="STRING" id="137246.A0A401STK2"/>
<keyword evidence="8" id="KW-0812">Transmembrane</keyword>
<dbReference type="InterPro" id="IPR007110">
    <property type="entry name" value="Ig-like_dom"/>
</dbReference>
<proteinExistence type="predicted"/>
<sequence>MILNLTRVLFLYRCLIHTEHDPKNPIITIFKPSPDEIKQKEKATVICLVTDFYPDNIKIHWFLDGTAISATDEKIQTDINSMFKPETKTYSISSRFRLNAQTWAKSKNIECKVEHYYQGSQPANHSEVLPINAEICGISKEVKMHSMATGKLTYLILICKSVFYGIFISILAWKTKTSSSKRFD</sequence>
<evidence type="ECO:0000256" key="5">
    <source>
        <dbReference type="ARBA" id="ARBA00023157"/>
    </source>
</evidence>
<dbReference type="FunFam" id="2.60.40.10:FF:000283">
    <property type="entry name" value="Immunoglobulin kappa constant"/>
    <property type="match status" value="1"/>
</dbReference>
<dbReference type="InterPro" id="IPR050380">
    <property type="entry name" value="Immune_Resp_Modulators"/>
</dbReference>
<keyword evidence="5" id="KW-1015">Disulfide bond</keyword>
<dbReference type="OMA" id="VLMAMIK"/>
<keyword evidence="11" id="KW-1185">Reference proteome</keyword>
<dbReference type="GO" id="GO:0019814">
    <property type="term" value="C:immunoglobulin complex"/>
    <property type="evidence" value="ECO:0007669"/>
    <property type="project" value="UniProtKB-KW"/>
</dbReference>
<feature type="domain" description="Ig-like" evidence="9">
    <location>
        <begin position="25"/>
        <end position="130"/>
    </location>
</feature>
<evidence type="ECO:0000256" key="7">
    <source>
        <dbReference type="ARBA" id="ARBA00043265"/>
    </source>
</evidence>
<accession>A0A401STK2</accession>
<evidence type="ECO:0000259" key="9">
    <source>
        <dbReference type="PROSITE" id="PS50835"/>
    </source>
</evidence>
<dbReference type="SUPFAM" id="SSF48726">
    <property type="entry name" value="Immunoglobulin"/>
    <property type="match status" value="1"/>
</dbReference>
<dbReference type="GO" id="GO:0005576">
    <property type="term" value="C:extracellular region"/>
    <property type="evidence" value="ECO:0007669"/>
    <property type="project" value="UniProtKB-SubCell"/>
</dbReference>
<comment type="subcellular location">
    <subcellularLocation>
        <location evidence="1">Secreted</location>
    </subcellularLocation>
</comment>
<dbReference type="SMART" id="SM00407">
    <property type="entry name" value="IGc1"/>
    <property type="match status" value="1"/>
</dbReference>
<organism evidence="10 11">
    <name type="scientific">Chiloscyllium punctatum</name>
    <name type="common">Brownbanded bambooshark</name>
    <name type="synonym">Hemiscyllium punctatum</name>
    <dbReference type="NCBI Taxonomy" id="137246"/>
    <lineage>
        <taxon>Eukaryota</taxon>
        <taxon>Metazoa</taxon>
        <taxon>Chordata</taxon>
        <taxon>Craniata</taxon>
        <taxon>Vertebrata</taxon>
        <taxon>Chondrichthyes</taxon>
        <taxon>Elasmobranchii</taxon>
        <taxon>Galeomorphii</taxon>
        <taxon>Galeoidea</taxon>
        <taxon>Orectolobiformes</taxon>
        <taxon>Hemiscylliidae</taxon>
        <taxon>Chiloscyllium</taxon>
    </lineage>
</organism>
<name>A0A401STK2_CHIPU</name>
<keyword evidence="2" id="KW-0964">Secreted</keyword>
<gene>
    <name evidence="10" type="ORF">chiPu_0012178</name>
</gene>
<dbReference type="Gene3D" id="2.60.40.10">
    <property type="entry name" value="Immunoglobulins"/>
    <property type="match status" value="1"/>
</dbReference>
<evidence type="ECO:0000256" key="3">
    <source>
        <dbReference type="ARBA" id="ARBA00022859"/>
    </source>
</evidence>
<comment type="caution">
    <text evidence="10">The sequence shown here is derived from an EMBL/GenBank/DDBJ whole genome shotgun (WGS) entry which is preliminary data.</text>
</comment>
<keyword evidence="7" id="KW-1280">Immunoglobulin</keyword>
<dbReference type="OrthoDB" id="9049585at2759"/>
<dbReference type="EMBL" id="BEZZ01000538">
    <property type="protein sequence ID" value="GCC33708.1"/>
    <property type="molecule type" value="Genomic_DNA"/>
</dbReference>
<dbReference type="InterPro" id="IPR036179">
    <property type="entry name" value="Ig-like_dom_sf"/>
</dbReference>
<evidence type="ECO:0000256" key="8">
    <source>
        <dbReference type="SAM" id="Phobius"/>
    </source>
</evidence>
<evidence type="ECO:0000313" key="10">
    <source>
        <dbReference type="EMBL" id="GCC33708.1"/>
    </source>
</evidence>
<dbReference type="Pfam" id="PF07654">
    <property type="entry name" value="C1-set"/>
    <property type="match status" value="1"/>
</dbReference>
<keyword evidence="8" id="KW-0472">Membrane</keyword>
<dbReference type="InterPro" id="IPR003597">
    <property type="entry name" value="Ig_C1-set"/>
</dbReference>
<dbReference type="Proteomes" id="UP000287033">
    <property type="component" value="Unassembled WGS sequence"/>
</dbReference>
<dbReference type="PANTHER" id="PTHR23411">
    <property type="entry name" value="TAPASIN"/>
    <property type="match status" value="1"/>
</dbReference>
<evidence type="ECO:0000256" key="2">
    <source>
        <dbReference type="ARBA" id="ARBA00022525"/>
    </source>
</evidence>
<keyword evidence="8" id="KW-1133">Transmembrane helix</keyword>
<evidence type="ECO:0000313" key="11">
    <source>
        <dbReference type="Proteomes" id="UP000287033"/>
    </source>
</evidence>
<keyword evidence="4" id="KW-1064">Adaptive immunity</keyword>